<sequence>MKMKEVLPLLENILQQQQVISDKLLELTLILRHEPEPVEPQLRFMLQPLSEELQQMSETLSPSSKSDRY</sequence>
<geneLocation type="plasmid" evidence="1 2">
    <name>PP1</name>
</geneLocation>
<dbReference type="Proteomes" id="UP000239025">
    <property type="component" value="Plasmid PP1"/>
</dbReference>
<proteinExistence type="predicted"/>
<keyword evidence="2" id="KW-1185">Reference proteome</keyword>
<dbReference type="AlphaFoldDB" id="A0A2K4W2C3"/>
<evidence type="ECO:0000313" key="2">
    <source>
        <dbReference type="Proteomes" id="UP000239025"/>
    </source>
</evidence>
<protein>
    <submittedName>
        <fullName evidence="1">Uncharacterized protein</fullName>
    </submittedName>
</protein>
<organism evidence="1 2">
    <name type="scientific">Pseudomonas cerasi</name>
    <dbReference type="NCBI Taxonomy" id="1583341"/>
    <lineage>
        <taxon>Bacteria</taxon>
        <taxon>Pseudomonadati</taxon>
        <taxon>Pseudomonadota</taxon>
        <taxon>Gammaproteobacteria</taxon>
        <taxon>Pseudomonadales</taxon>
        <taxon>Pseudomonadaceae</taxon>
        <taxon>Pseudomonas</taxon>
    </lineage>
</organism>
<evidence type="ECO:0000313" key="1">
    <source>
        <dbReference type="EMBL" id="SOS30040.1"/>
    </source>
</evidence>
<accession>A0A2K4W2C3</accession>
<reference evidence="2" key="1">
    <citation type="submission" date="2017-11" db="EMBL/GenBank/DDBJ databases">
        <authorList>
            <person name="Blom J."/>
        </authorList>
    </citation>
    <scope>NUCLEOTIDE SEQUENCE [LARGE SCALE GENOMIC DNA]</scope>
    <source>
        <plasmid evidence="2">PP1</plasmid>
    </source>
</reference>
<keyword evidence="1" id="KW-0614">Plasmid</keyword>
<dbReference type="EMBL" id="LT963396">
    <property type="protein sequence ID" value="SOS30040.1"/>
    <property type="molecule type" value="Genomic_DNA"/>
</dbReference>
<gene>
    <name evidence="1" type="ORF">PL963_P100057</name>
</gene>
<name>A0A2K4W2C3_9PSED</name>